<evidence type="ECO:0000256" key="1">
    <source>
        <dbReference type="SAM" id="MobiDB-lite"/>
    </source>
</evidence>
<feature type="region of interest" description="Disordered" evidence="1">
    <location>
        <begin position="125"/>
        <end position="292"/>
    </location>
</feature>
<dbReference type="RefSeq" id="WP_067435495.1">
    <property type="nucleotide sequence ID" value="NZ_CP016438.1"/>
</dbReference>
<reference evidence="3 4" key="1">
    <citation type="submission" date="2016-07" db="EMBL/GenBank/DDBJ databases">
        <title>Enhancement of antibiotic productionsby engineered nitrateutilization in actinobacteria.</title>
        <authorList>
            <person name="Meng S.C."/>
        </authorList>
    </citation>
    <scope>NUCLEOTIDE SEQUENCE [LARGE SCALE GENOMIC DNA]</scope>
    <source>
        <strain evidence="3 4">NRRL 2936</strain>
    </source>
</reference>
<feature type="transmembrane region" description="Helical" evidence="2">
    <location>
        <begin position="104"/>
        <end position="122"/>
    </location>
</feature>
<keyword evidence="2" id="KW-1133">Transmembrane helix</keyword>
<keyword evidence="2" id="KW-0812">Transmembrane</keyword>
<dbReference type="EMBL" id="CP016438">
    <property type="protein sequence ID" value="ANS66262.1"/>
    <property type="molecule type" value="Genomic_DNA"/>
</dbReference>
<keyword evidence="4" id="KW-1185">Reference proteome</keyword>
<name>A0A1B1MCZ2_STRLN</name>
<gene>
    <name evidence="3" type="ORF">SLINC_4038</name>
</gene>
<feature type="compositionally biased region" description="Low complexity" evidence="1">
    <location>
        <begin position="278"/>
        <end position="292"/>
    </location>
</feature>
<evidence type="ECO:0000256" key="2">
    <source>
        <dbReference type="SAM" id="Phobius"/>
    </source>
</evidence>
<protein>
    <submittedName>
        <fullName evidence="3">Uncharacterized protein</fullName>
    </submittedName>
</protein>
<dbReference type="OrthoDB" id="3855728at2"/>
<dbReference type="Proteomes" id="UP000092598">
    <property type="component" value="Chromosome"/>
</dbReference>
<sequence>MDYCSSCRRHLNGALVCPGCGAYAPDIAPATADHRTAPAAVAMTAAPDSTAWDAWYDGRPHDEAGEPGETGEPAVDTDGVPIAPEGRAARRRQRARWKKNQRRAVVATAVALVGGGLTLASMDRQSGDHTQAATAPVDPGTGVEEQTAQVSGPAGTQPETRHATSTPARSASAGHESGRYVTASQGTTTSNAARTDSASAPRETTVSTSPARSTVASVADTVSRATGTTGTTNTTGTTGTSGTSGSTATTPTQTPTDTATDGSGSGSSGSGTSGSGTGASQSDSSTSATSPSGICVLGLLCIS</sequence>
<keyword evidence="2" id="KW-0472">Membrane</keyword>
<feature type="region of interest" description="Disordered" evidence="1">
    <location>
        <begin position="61"/>
        <end position="100"/>
    </location>
</feature>
<evidence type="ECO:0000313" key="3">
    <source>
        <dbReference type="EMBL" id="ANS66262.1"/>
    </source>
</evidence>
<proteinExistence type="predicted"/>
<dbReference type="PATRIC" id="fig|1915.4.peg.4457"/>
<organism evidence="3 4">
    <name type="scientific">Streptomyces lincolnensis</name>
    <dbReference type="NCBI Taxonomy" id="1915"/>
    <lineage>
        <taxon>Bacteria</taxon>
        <taxon>Bacillati</taxon>
        <taxon>Actinomycetota</taxon>
        <taxon>Actinomycetes</taxon>
        <taxon>Kitasatosporales</taxon>
        <taxon>Streptomycetaceae</taxon>
        <taxon>Streptomyces</taxon>
    </lineage>
</organism>
<accession>A0A1B1MCZ2</accession>
<evidence type="ECO:0000313" key="4">
    <source>
        <dbReference type="Proteomes" id="UP000092598"/>
    </source>
</evidence>
<dbReference type="STRING" id="1915.SLINC_4038"/>
<dbReference type="KEGG" id="sls:SLINC_4038"/>
<feature type="compositionally biased region" description="Basic residues" evidence="1">
    <location>
        <begin position="89"/>
        <end position="100"/>
    </location>
</feature>
<feature type="compositionally biased region" description="Low complexity" evidence="1">
    <location>
        <begin position="226"/>
        <end position="262"/>
    </location>
</feature>
<feature type="compositionally biased region" description="Gly residues" evidence="1">
    <location>
        <begin position="263"/>
        <end position="277"/>
    </location>
</feature>
<dbReference type="AlphaFoldDB" id="A0A1B1MCZ2"/>
<feature type="compositionally biased region" description="Polar residues" evidence="1">
    <location>
        <begin position="182"/>
        <end position="216"/>
    </location>
</feature>